<evidence type="ECO:0000313" key="7">
    <source>
        <dbReference type="Proteomes" id="UP001500523"/>
    </source>
</evidence>
<dbReference type="InterPro" id="IPR059112">
    <property type="entry name" value="CysZ/EI24"/>
</dbReference>
<evidence type="ECO:0000256" key="3">
    <source>
        <dbReference type="ARBA" id="ARBA00022989"/>
    </source>
</evidence>
<evidence type="ECO:0000313" key="6">
    <source>
        <dbReference type="EMBL" id="GAA3706501.1"/>
    </source>
</evidence>
<feature type="transmembrane region" description="Helical" evidence="5">
    <location>
        <begin position="126"/>
        <end position="153"/>
    </location>
</feature>
<keyword evidence="4 5" id="KW-0472">Membrane</keyword>
<feature type="transmembrane region" description="Helical" evidence="5">
    <location>
        <begin position="195"/>
        <end position="219"/>
    </location>
</feature>
<keyword evidence="7" id="KW-1185">Reference proteome</keyword>
<feature type="transmembrane region" description="Helical" evidence="5">
    <location>
        <begin position="62"/>
        <end position="87"/>
    </location>
</feature>
<gene>
    <name evidence="6" type="ORF">GCM10022268_15040</name>
</gene>
<sequence length="224" mass="23736">MTRAFLLSLGQLGDRAVLGVFAKSLGVTLAIFAVAGFALWYAMQAVLAHWNGWGATGLATAFAAVVTVLALWLLFRAVAVAVVGLFADEVVAAVERRHYPEALATARPVPFARGLAMGLRSAARVIAVNLILLPLYVVLLATGIGTAAAFLIVNGWLLGRDLGDMVAARHMDAGRMAAWRGETRGRRFLLGLADAALFLIPVVNLAAPVLGAAMATHLFHTRRR</sequence>
<dbReference type="RefSeq" id="WP_344692754.1">
    <property type="nucleotide sequence ID" value="NZ_BAABBF010000003.1"/>
</dbReference>
<evidence type="ECO:0000256" key="4">
    <source>
        <dbReference type="ARBA" id="ARBA00023136"/>
    </source>
</evidence>
<dbReference type="Proteomes" id="UP001500523">
    <property type="component" value="Unassembled WGS sequence"/>
</dbReference>
<evidence type="ECO:0000256" key="2">
    <source>
        <dbReference type="ARBA" id="ARBA00022692"/>
    </source>
</evidence>
<feature type="transmembrane region" description="Helical" evidence="5">
    <location>
        <begin position="20"/>
        <end position="42"/>
    </location>
</feature>
<accession>A0ABP7DN24</accession>
<organism evidence="6 7">
    <name type="scientific">Sphingomonas cynarae</name>
    <dbReference type="NCBI Taxonomy" id="930197"/>
    <lineage>
        <taxon>Bacteria</taxon>
        <taxon>Pseudomonadati</taxon>
        <taxon>Pseudomonadota</taxon>
        <taxon>Alphaproteobacteria</taxon>
        <taxon>Sphingomonadales</taxon>
        <taxon>Sphingomonadaceae</taxon>
        <taxon>Sphingomonas</taxon>
    </lineage>
</organism>
<dbReference type="Pfam" id="PF07264">
    <property type="entry name" value="EI24"/>
    <property type="match status" value="1"/>
</dbReference>
<comment type="subcellular location">
    <subcellularLocation>
        <location evidence="1">Membrane</location>
        <topology evidence="1">Multi-pass membrane protein</topology>
    </subcellularLocation>
</comment>
<reference evidence="7" key="1">
    <citation type="journal article" date="2019" name="Int. J. Syst. Evol. Microbiol.">
        <title>The Global Catalogue of Microorganisms (GCM) 10K type strain sequencing project: providing services to taxonomists for standard genome sequencing and annotation.</title>
        <authorList>
            <consortium name="The Broad Institute Genomics Platform"/>
            <consortium name="The Broad Institute Genome Sequencing Center for Infectious Disease"/>
            <person name="Wu L."/>
            <person name="Ma J."/>
        </authorList>
    </citation>
    <scope>NUCLEOTIDE SEQUENCE [LARGE SCALE GENOMIC DNA]</scope>
    <source>
        <strain evidence="7">JCM 17498</strain>
    </source>
</reference>
<comment type="caution">
    <text evidence="6">The sequence shown here is derived from an EMBL/GenBank/DDBJ whole genome shotgun (WGS) entry which is preliminary data.</text>
</comment>
<proteinExistence type="predicted"/>
<evidence type="ECO:0000256" key="5">
    <source>
        <dbReference type="SAM" id="Phobius"/>
    </source>
</evidence>
<name>A0ABP7DN24_9SPHN</name>
<protein>
    <submittedName>
        <fullName evidence="6">Sulfate transporter family protein</fullName>
    </submittedName>
</protein>
<keyword evidence="2 5" id="KW-0812">Transmembrane</keyword>
<evidence type="ECO:0000256" key="1">
    <source>
        <dbReference type="ARBA" id="ARBA00004141"/>
    </source>
</evidence>
<keyword evidence="3 5" id="KW-1133">Transmembrane helix</keyword>
<dbReference type="EMBL" id="BAABBF010000003">
    <property type="protein sequence ID" value="GAA3706501.1"/>
    <property type="molecule type" value="Genomic_DNA"/>
</dbReference>